<sequence length="55" mass="6329">EQLKTAPLGAICPKVFITFSIRSEKIIKHLCPQRHCDNKTVLNNKNNKENQIIQI</sequence>
<evidence type="ECO:0000313" key="1">
    <source>
        <dbReference type="EMBL" id="SBQ64022.1"/>
    </source>
</evidence>
<accession>A0A1A8FYG9</accession>
<reference evidence="1" key="2">
    <citation type="submission" date="2016-06" db="EMBL/GenBank/DDBJ databases">
        <title>The genome of a short-lived fish provides insights into sex chromosome evolution and the genetic control of aging.</title>
        <authorList>
            <person name="Reichwald K."/>
            <person name="Felder M."/>
            <person name="Petzold A."/>
            <person name="Koch P."/>
            <person name="Groth M."/>
            <person name="Platzer M."/>
        </authorList>
    </citation>
    <scope>NUCLEOTIDE SEQUENCE</scope>
    <source>
        <tissue evidence="1">Brain</tissue>
    </source>
</reference>
<dbReference type="EMBL" id="HAEB01017495">
    <property type="protein sequence ID" value="SBQ64022.1"/>
    <property type="molecule type" value="Transcribed_RNA"/>
</dbReference>
<protein>
    <submittedName>
        <fullName evidence="1">Uncharacterized protein</fullName>
    </submittedName>
</protein>
<proteinExistence type="predicted"/>
<name>A0A1A8FYG9_9TELE</name>
<gene>
    <name evidence="1" type="primary">Nfu_g_1_004383</name>
</gene>
<reference evidence="1" key="1">
    <citation type="submission" date="2016-05" db="EMBL/GenBank/DDBJ databases">
        <authorList>
            <person name="Lavstsen T."/>
            <person name="Jespersen J.S."/>
        </authorList>
    </citation>
    <scope>NUCLEOTIDE SEQUENCE</scope>
    <source>
        <tissue evidence="1">Brain</tissue>
    </source>
</reference>
<dbReference type="AlphaFoldDB" id="A0A1A8FYG9"/>
<organism evidence="1">
    <name type="scientific">Nothobranchius korthausae</name>
    <dbReference type="NCBI Taxonomy" id="1143690"/>
    <lineage>
        <taxon>Eukaryota</taxon>
        <taxon>Metazoa</taxon>
        <taxon>Chordata</taxon>
        <taxon>Craniata</taxon>
        <taxon>Vertebrata</taxon>
        <taxon>Euteleostomi</taxon>
        <taxon>Actinopterygii</taxon>
        <taxon>Neopterygii</taxon>
        <taxon>Teleostei</taxon>
        <taxon>Neoteleostei</taxon>
        <taxon>Acanthomorphata</taxon>
        <taxon>Ovalentaria</taxon>
        <taxon>Atherinomorphae</taxon>
        <taxon>Cyprinodontiformes</taxon>
        <taxon>Nothobranchiidae</taxon>
        <taxon>Nothobranchius</taxon>
    </lineage>
</organism>
<feature type="non-terminal residue" evidence="1">
    <location>
        <position position="1"/>
    </location>
</feature>